<dbReference type="Proteomes" id="UP001390339">
    <property type="component" value="Unassembled WGS sequence"/>
</dbReference>
<gene>
    <name evidence="2" type="ORF">PGQ11_009952</name>
</gene>
<comment type="caution">
    <text evidence="2">The sequence shown here is derived from an EMBL/GenBank/DDBJ whole genome shotgun (WGS) entry which is preliminary data.</text>
</comment>
<feature type="compositionally biased region" description="Basic and acidic residues" evidence="1">
    <location>
        <begin position="17"/>
        <end position="31"/>
    </location>
</feature>
<name>A0ABR2I853_9PEZI</name>
<evidence type="ECO:0000313" key="2">
    <source>
        <dbReference type="EMBL" id="KAK8859218.1"/>
    </source>
</evidence>
<sequence length="139" mass="15452">MVKSVRGSVHPLHPALAKHDDTMKLPKEGRGPEGQLEDSTDEAAPPPVRDNGTDPKALRSRRKSGIFTMSALGILRDRSKSSFHFVLSINTNLQLLRFKRIMAPLNADTDKSRCPRLGMDPSKDYRARCSPHPIDNAHC</sequence>
<evidence type="ECO:0000313" key="3">
    <source>
        <dbReference type="Proteomes" id="UP001390339"/>
    </source>
</evidence>
<protein>
    <submittedName>
        <fullName evidence="2">Uncharacterized protein</fullName>
    </submittedName>
</protein>
<organism evidence="2 3">
    <name type="scientific">Apiospora arundinis</name>
    <dbReference type="NCBI Taxonomy" id="335852"/>
    <lineage>
        <taxon>Eukaryota</taxon>
        <taxon>Fungi</taxon>
        <taxon>Dikarya</taxon>
        <taxon>Ascomycota</taxon>
        <taxon>Pezizomycotina</taxon>
        <taxon>Sordariomycetes</taxon>
        <taxon>Xylariomycetidae</taxon>
        <taxon>Amphisphaeriales</taxon>
        <taxon>Apiosporaceae</taxon>
        <taxon>Apiospora</taxon>
    </lineage>
</organism>
<evidence type="ECO:0000256" key="1">
    <source>
        <dbReference type="SAM" id="MobiDB-lite"/>
    </source>
</evidence>
<reference evidence="2 3" key="1">
    <citation type="journal article" date="2024" name="IMA Fungus">
        <title>Apiospora arundinis, a panoply of carbohydrate-active enzymes and secondary metabolites.</title>
        <authorList>
            <person name="Sorensen T."/>
            <person name="Petersen C."/>
            <person name="Muurmann A.T."/>
            <person name="Christiansen J.V."/>
            <person name="Brundto M.L."/>
            <person name="Overgaard C.K."/>
            <person name="Boysen A.T."/>
            <person name="Wollenberg R.D."/>
            <person name="Larsen T.O."/>
            <person name="Sorensen J.L."/>
            <person name="Nielsen K.L."/>
            <person name="Sondergaard T.E."/>
        </authorList>
    </citation>
    <scope>NUCLEOTIDE SEQUENCE [LARGE SCALE GENOMIC DNA]</scope>
    <source>
        <strain evidence="2 3">AAU 773</strain>
    </source>
</reference>
<dbReference type="EMBL" id="JAPCWZ010000006">
    <property type="protein sequence ID" value="KAK8859218.1"/>
    <property type="molecule type" value="Genomic_DNA"/>
</dbReference>
<proteinExistence type="predicted"/>
<accession>A0ABR2I853</accession>
<keyword evidence="3" id="KW-1185">Reference proteome</keyword>
<feature type="region of interest" description="Disordered" evidence="1">
    <location>
        <begin position="1"/>
        <end position="62"/>
    </location>
</feature>